<dbReference type="SUPFAM" id="SSF52172">
    <property type="entry name" value="CheY-like"/>
    <property type="match status" value="1"/>
</dbReference>
<keyword evidence="12" id="KW-1185">Reference proteome</keyword>
<dbReference type="EMBL" id="CP001032">
    <property type="protein sequence ID" value="ACB73656.1"/>
    <property type="molecule type" value="Genomic_DNA"/>
</dbReference>
<feature type="transmembrane region" description="Helical" evidence="8">
    <location>
        <begin position="176"/>
        <end position="198"/>
    </location>
</feature>
<dbReference type="KEGG" id="ote:Oter_0366"/>
<dbReference type="HOGENOM" id="CLU_313047_0_0_0"/>
<dbReference type="SMART" id="SM00448">
    <property type="entry name" value="REC"/>
    <property type="match status" value="1"/>
</dbReference>
<dbReference type="STRING" id="452637.Oter_0366"/>
<dbReference type="CDD" id="cd00082">
    <property type="entry name" value="HisKA"/>
    <property type="match status" value="1"/>
</dbReference>
<dbReference type="eggNOG" id="COG0784">
    <property type="taxonomic scope" value="Bacteria"/>
</dbReference>
<dbReference type="SMART" id="SM00388">
    <property type="entry name" value="HisKA"/>
    <property type="match status" value="1"/>
</dbReference>
<dbReference type="Gene3D" id="3.40.50.2300">
    <property type="match status" value="1"/>
</dbReference>
<protein>
    <recommendedName>
        <fullName evidence="2">histidine kinase</fullName>
        <ecNumber evidence="2">2.7.13.3</ecNumber>
    </recommendedName>
</protein>
<dbReference type="SMART" id="SM00387">
    <property type="entry name" value="HATPase_c"/>
    <property type="match status" value="1"/>
</dbReference>
<dbReference type="CDD" id="cd17546">
    <property type="entry name" value="REC_hyHK_CKI1_RcsC-like"/>
    <property type="match status" value="1"/>
</dbReference>
<dbReference type="CDD" id="cd16922">
    <property type="entry name" value="HATPase_EvgS-ArcB-TorS-like"/>
    <property type="match status" value="1"/>
</dbReference>
<dbReference type="OrthoDB" id="9809348at2"/>
<evidence type="ECO:0000256" key="4">
    <source>
        <dbReference type="ARBA" id="ARBA00022679"/>
    </source>
</evidence>
<dbReference type="PROSITE" id="PS50109">
    <property type="entry name" value="HIS_KIN"/>
    <property type="match status" value="1"/>
</dbReference>
<dbReference type="RefSeq" id="WP_012373194.1">
    <property type="nucleotide sequence ID" value="NC_010571.1"/>
</dbReference>
<keyword evidence="5 11" id="KW-0418">Kinase</keyword>
<dbReference type="InterPro" id="IPR003661">
    <property type="entry name" value="HisK_dim/P_dom"/>
</dbReference>
<name>B1ZQY9_OPITP</name>
<feature type="transmembrane region" description="Helical" evidence="8">
    <location>
        <begin position="76"/>
        <end position="96"/>
    </location>
</feature>
<feature type="domain" description="Histidine kinase" evidence="9">
    <location>
        <begin position="566"/>
        <end position="787"/>
    </location>
</feature>
<dbReference type="AlphaFoldDB" id="B1ZQY9"/>
<keyword evidence="8" id="KW-0812">Transmembrane</keyword>
<keyword evidence="7" id="KW-0175">Coiled coil</keyword>
<evidence type="ECO:0000313" key="12">
    <source>
        <dbReference type="Proteomes" id="UP000007013"/>
    </source>
</evidence>
<evidence type="ECO:0000259" key="9">
    <source>
        <dbReference type="PROSITE" id="PS50109"/>
    </source>
</evidence>
<dbReference type="SUPFAM" id="SSF55874">
    <property type="entry name" value="ATPase domain of HSP90 chaperone/DNA topoisomerase II/histidine kinase"/>
    <property type="match status" value="1"/>
</dbReference>
<evidence type="ECO:0000259" key="10">
    <source>
        <dbReference type="PROSITE" id="PS50110"/>
    </source>
</evidence>
<dbReference type="Pfam" id="PF02518">
    <property type="entry name" value="HATPase_c"/>
    <property type="match status" value="1"/>
</dbReference>
<feature type="coiled-coil region" evidence="7">
    <location>
        <begin position="525"/>
        <end position="559"/>
    </location>
</feature>
<evidence type="ECO:0000256" key="6">
    <source>
        <dbReference type="PROSITE-ProRule" id="PRU00169"/>
    </source>
</evidence>
<dbReference type="InterPro" id="IPR036097">
    <property type="entry name" value="HisK_dim/P_sf"/>
</dbReference>
<dbReference type="PANTHER" id="PTHR43047">
    <property type="entry name" value="TWO-COMPONENT HISTIDINE PROTEIN KINASE"/>
    <property type="match status" value="1"/>
</dbReference>
<dbReference type="InterPro" id="IPR011006">
    <property type="entry name" value="CheY-like_superfamily"/>
</dbReference>
<gene>
    <name evidence="11" type="ordered locus">Oter_0366</name>
</gene>
<dbReference type="Pfam" id="PF00512">
    <property type="entry name" value="HisKA"/>
    <property type="match status" value="1"/>
</dbReference>
<proteinExistence type="predicted"/>
<comment type="catalytic activity">
    <reaction evidence="1">
        <text>ATP + protein L-histidine = ADP + protein N-phospho-L-histidine.</text>
        <dbReference type="EC" id="2.7.13.3"/>
    </reaction>
</comment>
<feature type="modified residue" description="4-aspartylphosphate" evidence="6">
    <location>
        <position position="862"/>
    </location>
</feature>
<evidence type="ECO:0000256" key="5">
    <source>
        <dbReference type="ARBA" id="ARBA00022777"/>
    </source>
</evidence>
<accession>B1ZQY9</accession>
<dbReference type="PRINTS" id="PR00344">
    <property type="entry name" value="BCTRLSENSOR"/>
</dbReference>
<dbReference type="CDD" id="cd12914">
    <property type="entry name" value="PDC1_DGC_like"/>
    <property type="match status" value="1"/>
</dbReference>
<dbReference type="SUPFAM" id="SSF47384">
    <property type="entry name" value="Homodimeric domain of signal transducing histidine kinase"/>
    <property type="match status" value="1"/>
</dbReference>
<evidence type="ECO:0000256" key="3">
    <source>
        <dbReference type="ARBA" id="ARBA00022553"/>
    </source>
</evidence>
<evidence type="ECO:0000256" key="1">
    <source>
        <dbReference type="ARBA" id="ARBA00000085"/>
    </source>
</evidence>
<dbReference type="eggNOG" id="COG2205">
    <property type="taxonomic scope" value="Bacteria"/>
</dbReference>
<feature type="transmembrane region" description="Helical" evidence="8">
    <location>
        <begin position="15"/>
        <end position="32"/>
    </location>
</feature>
<dbReference type="Gene3D" id="1.10.287.130">
    <property type="match status" value="1"/>
</dbReference>
<evidence type="ECO:0000313" key="11">
    <source>
        <dbReference type="EMBL" id="ACB73656.1"/>
    </source>
</evidence>
<feature type="transmembrane region" description="Helical" evidence="8">
    <location>
        <begin position="44"/>
        <end position="70"/>
    </location>
</feature>
<dbReference type="Proteomes" id="UP000007013">
    <property type="component" value="Chromosome"/>
</dbReference>
<dbReference type="InterPro" id="IPR001789">
    <property type="entry name" value="Sig_transdc_resp-reg_receiver"/>
</dbReference>
<organism evidence="11 12">
    <name type="scientific">Opitutus terrae (strain DSM 11246 / JCM 15787 / PB90-1)</name>
    <dbReference type="NCBI Taxonomy" id="452637"/>
    <lineage>
        <taxon>Bacteria</taxon>
        <taxon>Pseudomonadati</taxon>
        <taxon>Verrucomicrobiota</taxon>
        <taxon>Opitutia</taxon>
        <taxon>Opitutales</taxon>
        <taxon>Opitutaceae</taxon>
        <taxon>Opitutus</taxon>
    </lineage>
</organism>
<dbReference type="Pfam" id="PF00072">
    <property type="entry name" value="Response_reg"/>
    <property type="match status" value="1"/>
</dbReference>
<keyword evidence="8" id="KW-1133">Transmembrane helix</keyword>
<feature type="domain" description="Response regulatory" evidence="10">
    <location>
        <begin position="813"/>
        <end position="931"/>
    </location>
</feature>
<dbReference type="InterPro" id="IPR005467">
    <property type="entry name" value="His_kinase_dom"/>
</dbReference>
<evidence type="ECO:0000256" key="8">
    <source>
        <dbReference type="SAM" id="Phobius"/>
    </source>
</evidence>
<dbReference type="PROSITE" id="PS50110">
    <property type="entry name" value="RESPONSE_REGULATORY"/>
    <property type="match status" value="1"/>
</dbReference>
<dbReference type="EC" id="2.7.13.3" evidence="2"/>
<evidence type="ECO:0000256" key="2">
    <source>
        <dbReference type="ARBA" id="ARBA00012438"/>
    </source>
</evidence>
<sequence length="936" mass="100766">MNAGWCRRALPSLPRPGWVLAAVLLALGLNLLKLEVVAGARVFLGAFVTMPCLLVLPAPWGGLAAALAFAPTVPMLGHPFALLLGIAEAAWLTVAVGRLRRNLVLADAAFWLLAGWPLAWVMFCHVARLPAELAWTVVAKQAVTQLAAAGTGWFIVQLRRAFGGTADKPQGLREGVFNSLVVLTAVPLALVGLGFSLLAQQVATTEERTRMLHVTRAASRQVEVFLTLHQAALISAARVIEQDPAQGARLMEELRRAHPALITLLVADAAGRIVRTAPADALPRLRGSSVADRDYFRVAREHDRPFVSGVFRGRGFGHDLLVALSVPLHDADGRFAGIVQGSLEIERFGRMALETREPEAQMILADATGRVIYADAATGLRPMENLRGTALHALLTHPTTEPLAHDVAAPGRRMRRVHSYAARCEPFGMVVIAQWPVLAPWPQLRQNYALIGVIFAGVLGGALLVARAARRRLAEPLEAFAHGAEAQAHEGHAAEIARPPGPLPREIALVFDAFNRLARRLGASHAELRQANAELDRRVEERTAEAEAARRQAEAASRAKSEFIAMASHEIRTPLNAILGLTDAEPPASDAAVARERLELIRGAGERLLGVVNDLLDLSRAEAGRLELRLAPTSLAALRRETVGLLAVLARRQGLALGWEVGPGVPTWIRADAAKLTQVLVNLLGNALKFTREGGVRLKIDRTSAGSRGLRLRFAVSDTGPGIPPEARARLFQPFTQLPDVASSPVPGSGLGLMISRQLVELLGGELQVRSEVGRGAEFFFELDVEPLNPPGPADRPAPPKPALAAGTRGGWRLLVADDNFANQEVLRLMLETRCAQLEMVDTGAAALDRLRGAQFDAALIDLDMPDLDGFAVVRQWRADPAAGRSPCRLLAVSAHRRSECWAECAAAGFDAFVEKPIERAALFRELELVGQPRPA</sequence>
<dbReference type="InterPro" id="IPR003594">
    <property type="entry name" value="HATPase_dom"/>
</dbReference>
<evidence type="ECO:0000256" key="7">
    <source>
        <dbReference type="SAM" id="Coils"/>
    </source>
</evidence>
<feature type="transmembrane region" description="Helical" evidence="8">
    <location>
        <begin position="103"/>
        <end position="123"/>
    </location>
</feature>
<dbReference type="InterPro" id="IPR004358">
    <property type="entry name" value="Sig_transdc_His_kin-like_C"/>
</dbReference>
<reference evidence="11 12" key="1">
    <citation type="journal article" date="2011" name="J. Bacteriol.">
        <title>Genome sequence of the verrucomicrobium Opitutus terrae PB90-1, an abundant inhabitant of rice paddy soil ecosystems.</title>
        <authorList>
            <person name="van Passel M.W."/>
            <person name="Kant R."/>
            <person name="Palva A."/>
            <person name="Copeland A."/>
            <person name="Lucas S."/>
            <person name="Lapidus A."/>
            <person name="Glavina del Rio T."/>
            <person name="Pitluck S."/>
            <person name="Goltsman E."/>
            <person name="Clum A."/>
            <person name="Sun H."/>
            <person name="Schmutz J."/>
            <person name="Larimer F.W."/>
            <person name="Land M.L."/>
            <person name="Hauser L."/>
            <person name="Kyrpides N."/>
            <person name="Mikhailova N."/>
            <person name="Richardson P.P."/>
            <person name="Janssen P.H."/>
            <person name="de Vos W.M."/>
            <person name="Smidt H."/>
        </authorList>
    </citation>
    <scope>NUCLEOTIDE SEQUENCE [LARGE SCALE GENOMIC DNA]</scope>
    <source>
        <strain evidence="12">DSM 11246 / JCM 15787 / PB90-1</strain>
    </source>
</reference>
<keyword evidence="8" id="KW-0472">Membrane</keyword>
<dbReference type="FunFam" id="3.30.565.10:FF:000010">
    <property type="entry name" value="Sensor histidine kinase RcsC"/>
    <property type="match status" value="1"/>
</dbReference>
<dbReference type="Gene3D" id="3.30.450.20">
    <property type="entry name" value="PAS domain"/>
    <property type="match status" value="1"/>
</dbReference>
<keyword evidence="3 6" id="KW-0597">Phosphoprotein</keyword>
<dbReference type="GO" id="GO:0000155">
    <property type="term" value="F:phosphorelay sensor kinase activity"/>
    <property type="evidence" value="ECO:0007669"/>
    <property type="project" value="InterPro"/>
</dbReference>
<keyword evidence="4 11" id="KW-0808">Transferase</keyword>
<dbReference type="Gene3D" id="3.30.565.10">
    <property type="entry name" value="Histidine kinase-like ATPase, C-terminal domain"/>
    <property type="match status" value="1"/>
</dbReference>
<dbReference type="InterPro" id="IPR036890">
    <property type="entry name" value="HATPase_C_sf"/>
</dbReference>